<gene>
    <name evidence="2" type="ORF">BDK92_2637</name>
</gene>
<dbReference type="EMBL" id="RBKT01000001">
    <property type="protein sequence ID" value="RKR88326.1"/>
    <property type="molecule type" value="Genomic_DNA"/>
</dbReference>
<protein>
    <submittedName>
        <fullName evidence="2">Uncharacterized protein</fullName>
    </submittedName>
</protein>
<feature type="region of interest" description="Disordered" evidence="1">
    <location>
        <begin position="84"/>
        <end position="121"/>
    </location>
</feature>
<dbReference type="Proteomes" id="UP000277671">
    <property type="component" value="Unassembled WGS sequence"/>
</dbReference>
<dbReference type="AlphaFoldDB" id="A0A495JH52"/>
<proteinExistence type="predicted"/>
<sequence length="121" mass="12524">MTAAVGLYFDRSERAAQVREEAGERARRIITEAETAAALLDRDAEAAVARLKELGEPVVEIAGMTGLPVSGVRAAVTRAGVTPAAGLDLAEDSDGQDDAARGGVDVTEASGAASGERREWE</sequence>
<name>A0A495JH52_9ACTN</name>
<evidence type="ECO:0000313" key="3">
    <source>
        <dbReference type="Proteomes" id="UP000277671"/>
    </source>
</evidence>
<comment type="caution">
    <text evidence="2">The sequence shown here is derived from an EMBL/GenBank/DDBJ whole genome shotgun (WGS) entry which is preliminary data.</text>
</comment>
<keyword evidence="3" id="KW-1185">Reference proteome</keyword>
<reference evidence="2 3" key="1">
    <citation type="submission" date="2018-10" db="EMBL/GenBank/DDBJ databases">
        <title>Sequencing the genomes of 1000 actinobacteria strains.</title>
        <authorList>
            <person name="Klenk H.-P."/>
        </authorList>
    </citation>
    <scope>NUCLEOTIDE SEQUENCE [LARGE SCALE GENOMIC DNA]</scope>
    <source>
        <strain evidence="2 3">DSM 45175</strain>
    </source>
</reference>
<evidence type="ECO:0000313" key="2">
    <source>
        <dbReference type="EMBL" id="RKR88326.1"/>
    </source>
</evidence>
<evidence type="ECO:0000256" key="1">
    <source>
        <dbReference type="SAM" id="MobiDB-lite"/>
    </source>
</evidence>
<organism evidence="2 3">
    <name type="scientific">Micromonospora pisi</name>
    <dbReference type="NCBI Taxonomy" id="589240"/>
    <lineage>
        <taxon>Bacteria</taxon>
        <taxon>Bacillati</taxon>
        <taxon>Actinomycetota</taxon>
        <taxon>Actinomycetes</taxon>
        <taxon>Micromonosporales</taxon>
        <taxon>Micromonosporaceae</taxon>
        <taxon>Micromonospora</taxon>
    </lineage>
</organism>
<accession>A0A495JH52</accession>